<sequence length="398" mass="42178">MAFRTIAAARPPPTLSCAPNLPKPTTPPKPPQLKNPTITLSSFTAPTAISLLTFLSSPQKAKAFTFFSKDQILNAITDAENAIDRATEVSSGVFDVSRAIIQAIIEVLKPGVDVAVPVLQKAGSKALEVASPAVSGVVKQAQESLQSAGVDPTPVVSAAKTIAGAAQQTSKVIEEAKPIASTTVNTLLSSDPRTIAVTAGALFLSYLLFPPIWSVASFNLRGYKGNLSPAQALDLISSQNYLMIDIRPEQEKKKSGIPRLPSSAKNKMISIPLEELPSKIRGLVRNVKKAEAEIVALKISYLKRVNKGSNLVIMDSYSGMAKIVVRALTTLGFKNCWIVADGFSGGRGWLQSRLGTESYNVSLAEVLSPSRVIPAAVGRLGTTTFQSSRKLLPGSADD</sequence>
<organism evidence="1 2">
    <name type="scientific">Persea americana</name>
    <name type="common">Avocado</name>
    <dbReference type="NCBI Taxonomy" id="3435"/>
    <lineage>
        <taxon>Eukaryota</taxon>
        <taxon>Viridiplantae</taxon>
        <taxon>Streptophyta</taxon>
        <taxon>Embryophyta</taxon>
        <taxon>Tracheophyta</taxon>
        <taxon>Spermatophyta</taxon>
        <taxon>Magnoliopsida</taxon>
        <taxon>Magnoliidae</taxon>
        <taxon>Laurales</taxon>
        <taxon>Lauraceae</taxon>
        <taxon>Persea</taxon>
    </lineage>
</organism>
<evidence type="ECO:0000313" key="1">
    <source>
        <dbReference type="EMBL" id="KAJ8619977.1"/>
    </source>
</evidence>
<name>A0ACC2KFS6_PERAE</name>
<comment type="caution">
    <text evidence="1">The sequence shown here is derived from an EMBL/GenBank/DDBJ whole genome shotgun (WGS) entry which is preliminary data.</text>
</comment>
<proteinExistence type="predicted"/>
<accession>A0ACC2KFS6</accession>
<protein>
    <submittedName>
        <fullName evidence="1">Uncharacterized protein</fullName>
    </submittedName>
</protein>
<reference evidence="1 2" key="1">
    <citation type="journal article" date="2022" name="Hortic Res">
        <title>A haplotype resolved chromosomal level avocado genome allows analysis of novel avocado genes.</title>
        <authorList>
            <person name="Nath O."/>
            <person name="Fletcher S.J."/>
            <person name="Hayward A."/>
            <person name="Shaw L.M."/>
            <person name="Masouleh A.K."/>
            <person name="Furtado A."/>
            <person name="Henry R.J."/>
            <person name="Mitter N."/>
        </authorList>
    </citation>
    <scope>NUCLEOTIDE SEQUENCE [LARGE SCALE GENOMIC DNA]</scope>
    <source>
        <strain evidence="2">cv. Hass</strain>
    </source>
</reference>
<dbReference type="Proteomes" id="UP001234297">
    <property type="component" value="Chromosome 9"/>
</dbReference>
<dbReference type="EMBL" id="CM056817">
    <property type="protein sequence ID" value="KAJ8619977.1"/>
    <property type="molecule type" value="Genomic_DNA"/>
</dbReference>
<keyword evidence="2" id="KW-1185">Reference proteome</keyword>
<gene>
    <name evidence="1" type="ORF">MRB53_028506</name>
</gene>
<evidence type="ECO:0000313" key="2">
    <source>
        <dbReference type="Proteomes" id="UP001234297"/>
    </source>
</evidence>